<dbReference type="Proteomes" id="UP000318380">
    <property type="component" value="Unassembled WGS sequence"/>
</dbReference>
<evidence type="ECO:0000313" key="2">
    <source>
        <dbReference type="Proteomes" id="UP000318380"/>
    </source>
</evidence>
<dbReference type="AlphaFoldDB" id="A0A561BS05"/>
<proteinExistence type="predicted"/>
<reference evidence="1 2" key="1">
    <citation type="submission" date="2019-06" db="EMBL/GenBank/DDBJ databases">
        <title>Sequencing the genomes of 1000 actinobacteria strains.</title>
        <authorList>
            <person name="Klenk H.-P."/>
        </authorList>
    </citation>
    <scope>NUCLEOTIDE SEQUENCE [LARGE SCALE GENOMIC DNA]</scope>
    <source>
        <strain evidence="1 2">DSM 24683</strain>
    </source>
</reference>
<organism evidence="1 2">
    <name type="scientific">Kribbella amoyensis</name>
    <dbReference type="NCBI Taxonomy" id="996641"/>
    <lineage>
        <taxon>Bacteria</taxon>
        <taxon>Bacillati</taxon>
        <taxon>Actinomycetota</taxon>
        <taxon>Actinomycetes</taxon>
        <taxon>Propionibacteriales</taxon>
        <taxon>Kribbellaceae</taxon>
        <taxon>Kribbella</taxon>
    </lineage>
</organism>
<name>A0A561BS05_9ACTN</name>
<protein>
    <submittedName>
        <fullName evidence="1">Uncharacterized protein</fullName>
    </submittedName>
</protein>
<accession>A0A561BS05</accession>
<sequence length="136" mass="14677">MILDPVKPGQTESRVVERKCSSDPQELASATQATTLLMSMCININYGGGCTNWRGTAGTCDAAGYGVKDIGAKWGALDDNISSLKLYGACNQAGLYENTNYNFRQPGREQFYGGNTPYVGAYMNDRATSVVVYHAI</sequence>
<comment type="caution">
    <text evidence="1">The sequence shown here is derived from an EMBL/GenBank/DDBJ whole genome shotgun (WGS) entry which is preliminary data.</text>
</comment>
<dbReference type="EMBL" id="VIVK01000001">
    <property type="protein sequence ID" value="TWD81674.1"/>
    <property type="molecule type" value="Genomic_DNA"/>
</dbReference>
<keyword evidence="2" id="KW-1185">Reference proteome</keyword>
<evidence type="ECO:0000313" key="1">
    <source>
        <dbReference type="EMBL" id="TWD81674.1"/>
    </source>
</evidence>
<dbReference type="Gene3D" id="2.60.20.10">
    <property type="entry name" value="Crystallins"/>
    <property type="match status" value="1"/>
</dbReference>
<gene>
    <name evidence="1" type="ORF">FB561_2794</name>
</gene>